<dbReference type="PROSITE" id="PS51257">
    <property type="entry name" value="PROKAR_LIPOPROTEIN"/>
    <property type="match status" value="1"/>
</dbReference>
<evidence type="ECO:0000256" key="1">
    <source>
        <dbReference type="SAM" id="SignalP"/>
    </source>
</evidence>
<keyword evidence="3" id="KW-1185">Reference proteome</keyword>
<dbReference type="Proteomes" id="UP001217485">
    <property type="component" value="Unassembled WGS sequence"/>
</dbReference>
<feature type="signal peptide" evidence="1">
    <location>
        <begin position="1"/>
        <end position="27"/>
    </location>
</feature>
<dbReference type="SUPFAM" id="SSF101898">
    <property type="entry name" value="NHL repeat"/>
    <property type="match status" value="2"/>
</dbReference>
<proteinExistence type="predicted"/>
<name>A0ABT5CHJ3_9BACT</name>
<evidence type="ECO:0008006" key="4">
    <source>
        <dbReference type="Google" id="ProtNLM"/>
    </source>
</evidence>
<sequence>MVTRTTPRARSMLVGSALVLTLSGACSDPVPIGPRPDAGGDGGGGDGGGAPLCSVGDVQPCYPGPADTEGVGVCAAGVRRCQPDGQSFGECEGAVVPRPEDCSTTVDDDCDGATNEPDAGCVCTPGQIKTCYSGPEGTSGVGLCAVGLQMCDLSGTSWRPCGGQVTPQRETCTDDTDEDCDGFACSTPLWGALYGDQNTQSATSVGVDAQGNIYIGGTFSGTINLTGKETGALVSIGTSDVYVASFDPSGQHRWSVRFGGSGAETLNGLAVTPEGNLVLGGTFYGSFTFGGTTLSSVNALDTFVVTMSGEKGEQGWARQLGDAADQTLRSIAVDPAGSIVIAGYFSGSLVCAPSPVPGGDPICATSKGGTDIFVRKYDPLGAVVWTRIYGDDKNQFATSAAVGNDGSVFVTGRYNGTLTVGSRQVKNTGLGPNLFVLKLDSSGNGVWLSDYGDTASQAGTGIAVAPSGAVLVTGTYMGELNFGPAGTLPANDVQTAFVTSIATDGVPVWARWFAGDGTQESTSIATDAENAVVVTGSVQGVVDLGGGPLPGGGGFDAFVAKLDPDGNHLWGKVLGAAGNQKSNAAAIAPSTKVIALSGTAEGKIDFGLGEHAANGTDAFVVLLSP</sequence>
<evidence type="ECO:0000313" key="3">
    <source>
        <dbReference type="Proteomes" id="UP001217485"/>
    </source>
</evidence>
<accession>A0ABT5CHJ3</accession>
<dbReference type="InterPro" id="IPR052918">
    <property type="entry name" value="Motility_Chemotaxis_Reg"/>
</dbReference>
<protein>
    <recommendedName>
        <fullName evidence="4">Lipoprotein</fullName>
    </recommendedName>
</protein>
<dbReference type="EMBL" id="JAQNDK010000005">
    <property type="protein sequence ID" value="MDC0684546.1"/>
    <property type="molecule type" value="Genomic_DNA"/>
</dbReference>
<gene>
    <name evidence="2" type="ORF">POL72_42895</name>
</gene>
<organism evidence="2 3">
    <name type="scientific">Sorangium atrum</name>
    <dbReference type="NCBI Taxonomy" id="2995308"/>
    <lineage>
        <taxon>Bacteria</taxon>
        <taxon>Pseudomonadati</taxon>
        <taxon>Myxococcota</taxon>
        <taxon>Polyangia</taxon>
        <taxon>Polyangiales</taxon>
        <taxon>Polyangiaceae</taxon>
        <taxon>Sorangium</taxon>
    </lineage>
</organism>
<evidence type="ECO:0000313" key="2">
    <source>
        <dbReference type="EMBL" id="MDC0684546.1"/>
    </source>
</evidence>
<comment type="caution">
    <text evidence="2">The sequence shown here is derived from an EMBL/GenBank/DDBJ whole genome shotgun (WGS) entry which is preliminary data.</text>
</comment>
<dbReference type="PANTHER" id="PTHR35580">
    <property type="entry name" value="CELL SURFACE GLYCOPROTEIN (S-LAYER PROTEIN)-LIKE PROTEIN"/>
    <property type="match status" value="1"/>
</dbReference>
<reference evidence="2 3" key="1">
    <citation type="submission" date="2023-01" db="EMBL/GenBank/DDBJ databases">
        <title>Minimal conservation of predation-associated metabolite biosynthetic gene clusters underscores biosynthetic potential of Myxococcota including descriptions for ten novel species: Archangium lansinium sp. nov., Myxococcus landrumus sp. nov., Nannocystis bai.</title>
        <authorList>
            <person name="Ahearne A."/>
            <person name="Stevens C."/>
            <person name="Dowd S."/>
        </authorList>
    </citation>
    <scope>NUCLEOTIDE SEQUENCE [LARGE SCALE GENOMIC DNA]</scope>
    <source>
        <strain evidence="2 3">WIWO2</strain>
    </source>
</reference>
<feature type="chain" id="PRO_5046901717" description="Lipoprotein" evidence="1">
    <location>
        <begin position="28"/>
        <end position="625"/>
    </location>
</feature>
<dbReference type="PANTHER" id="PTHR35580:SF1">
    <property type="entry name" value="PHYTASE-LIKE DOMAIN-CONTAINING PROTEIN"/>
    <property type="match status" value="1"/>
</dbReference>
<dbReference type="RefSeq" id="WP_272102675.1">
    <property type="nucleotide sequence ID" value="NZ_JAQNDK010000005.1"/>
</dbReference>
<keyword evidence="1" id="KW-0732">Signal</keyword>